<dbReference type="AlphaFoldDB" id="A0A0N0DTH8"/>
<dbReference type="SUPFAM" id="SSF55073">
    <property type="entry name" value="Nucleotide cyclase"/>
    <property type="match status" value="1"/>
</dbReference>
<feature type="region of interest" description="Disordered" evidence="1">
    <location>
        <begin position="731"/>
        <end position="763"/>
    </location>
</feature>
<keyword evidence="2" id="KW-0472">Membrane</keyword>
<feature type="region of interest" description="Disordered" evidence="1">
    <location>
        <begin position="588"/>
        <end position="664"/>
    </location>
</feature>
<gene>
    <name evidence="3" type="ORF">ABB37_06897</name>
</gene>
<organism evidence="3 4">
    <name type="scientific">Leptomonas pyrrhocoris</name>
    <name type="common">Firebug parasite</name>
    <dbReference type="NCBI Taxonomy" id="157538"/>
    <lineage>
        <taxon>Eukaryota</taxon>
        <taxon>Discoba</taxon>
        <taxon>Euglenozoa</taxon>
        <taxon>Kinetoplastea</taxon>
        <taxon>Metakinetoplastina</taxon>
        <taxon>Trypanosomatida</taxon>
        <taxon>Trypanosomatidae</taxon>
        <taxon>Leishmaniinae</taxon>
        <taxon>Leptomonas</taxon>
    </lineage>
</organism>
<feature type="region of interest" description="Disordered" evidence="1">
    <location>
        <begin position="881"/>
        <end position="919"/>
    </location>
</feature>
<accession>A0A0N0DTH8</accession>
<evidence type="ECO:0000313" key="3">
    <source>
        <dbReference type="EMBL" id="KPA77512.1"/>
    </source>
</evidence>
<protein>
    <recommendedName>
        <fullName evidence="5">CHASE domain-containing protein</fullName>
    </recommendedName>
</protein>
<evidence type="ECO:0000256" key="1">
    <source>
        <dbReference type="SAM" id="MobiDB-lite"/>
    </source>
</evidence>
<dbReference type="GeneID" id="26907183"/>
<dbReference type="RefSeq" id="XP_015655951.1">
    <property type="nucleotide sequence ID" value="XM_015805338.1"/>
</dbReference>
<keyword evidence="4" id="KW-1185">Reference proteome</keyword>
<name>A0A0N0DTH8_LEPPY</name>
<dbReference type="Gene3D" id="3.30.70.1230">
    <property type="entry name" value="Nucleotide cyclase"/>
    <property type="match status" value="1"/>
</dbReference>
<feature type="transmembrane region" description="Helical" evidence="2">
    <location>
        <begin position="348"/>
        <end position="370"/>
    </location>
</feature>
<evidence type="ECO:0000313" key="4">
    <source>
        <dbReference type="Proteomes" id="UP000037923"/>
    </source>
</evidence>
<dbReference type="VEuPathDB" id="TriTrypDB:LpyrH10_16_0790"/>
<dbReference type="EMBL" id="LGTL01000016">
    <property type="protein sequence ID" value="KPA77512.1"/>
    <property type="molecule type" value="Genomic_DNA"/>
</dbReference>
<evidence type="ECO:0008006" key="5">
    <source>
        <dbReference type="Google" id="ProtNLM"/>
    </source>
</evidence>
<feature type="compositionally biased region" description="Low complexity" evidence="1">
    <location>
        <begin position="885"/>
        <end position="905"/>
    </location>
</feature>
<keyword evidence="2" id="KW-0812">Transmembrane</keyword>
<dbReference type="OMA" id="QRHEETQ"/>
<evidence type="ECO:0000256" key="2">
    <source>
        <dbReference type="SAM" id="Phobius"/>
    </source>
</evidence>
<feature type="transmembrane region" description="Helical" evidence="2">
    <location>
        <begin position="27"/>
        <end position="52"/>
    </location>
</feature>
<feature type="compositionally biased region" description="Polar residues" evidence="1">
    <location>
        <begin position="643"/>
        <end position="663"/>
    </location>
</feature>
<dbReference type="OrthoDB" id="272956at2759"/>
<proteinExistence type="predicted"/>
<sequence>MKILQNSTGYFAEDEQNNTRHARRYRVYLIILAVWVALLVILAAVLTPMLVLQHQDNNAEKASREAENELAGNLTTEFRDAVLNAISAVYGIQGFIMGEMKTLPNITGTKKERVTGQFFANFFRYANLVNSSAASMAVFLTAPGGVTYQFFPSEYGILLRNWDLLDEDMYGPSGTWYDPAAQRPSPWDSIQTGRLAISGPYMTSRLPFVESKARPRNTTSGTSHPTKTWWVDFRQPVYQPNAHATVSISNFWGFAMAALNVDNLLEDNDFEKKMRANSMNYTVFTSTKSQDCITIVSSWPDEPDCSVPFIRNFINTASVHDVLGDQLAWKVAVKSAVRENRLTEHVRVAIVLSSVFGTVLIFTIMVYIIVLCTRVYDGTVHAPKGAPFAMLTVGLCRGEELWELASDQMVEVKERLVKVLARQMQRHHAYQIQQVHPLTQSFVTHSVSAAVQMAFDVIEELQSNPIDGVLQRLLGDDGHLLLSYAVHWCNDAVVRPEHLEGGYRYEGPDVVYGGRMWVFAAPNVVTVSPAALHAATHIPHVQCKLFDSVFLRGVAERQDLYVLSDPTNHRLSEAEVFAVEQVRRARQAQREIAEMKNSDADPHKRRLTRSSNQSGYDSSDLDVGSFAGRPRLTGTVGGGEGNWATSSAHSNPASNSDPCSPSSPLRCRAAAAAAAKTGKREGAIGVTAVNPTSVLVPSSSAEAATNPFVYVSDTTAAAAAAVVVLEKPQERRLVRRPSGHGDTSSSDEDKMSSATASTVHDDDYNELGVADKITVGLVGNRGDRTGLPRQKPATQTARVPTVPYATHIPVPPALPPISPAYRPVAYTAADAAAEEEETPQQTPLPGMRSRRALDTLYTGVGGEANAGKPLVVVPPSAKLAGETAASGDRGATSRSSSSTPSSDGVVGHGRRGNVGPASSYDNPLAHNLAAGATATAAAAAVHAAAQDGAPLDSCAPAASALRGATVPIASDGDPLADSEVSLDTFSSDLLLRPAITVQADHLLRTVFDRQAVALDVSYDSVRVLVYYFYSSYKILFRPLAAPERHNIYRRLVTAFGVPQQGILEHLAARCAIRFLQRHDETQTLLWDQQRRLQAHARAASVPTATTSTSVSDDAGGDSSN</sequence>
<comment type="caution">
    <text evidence="3">The sequence shown here is derived from an EMBL/GenBank/DDBJ whole genome shotgun (WGS) entry which is preliminary data.</text>
</comment>
<reference evidence="3 4" key="1">
    <citation type="submission" date="2015-07" db="EMBL/GenBank/DDBJ databases">
        <title>High-quality genome of monoxenous trypanosomatid Leptomonas pyrrhocoris.</title>
        <authorList>
            <person name="Flegontov P."/>
            <person name="Butenko A."/>
            <person name="Firsov S."/>
            <person name="Vlcek C."/>
            <person name="Logacheva M.D."/>
            <person name="Field M."/>
            <person name="Filatov D."/>
            <person name="Flegontova O."/>
            <person name="Gerasimov E."/>
            <person name="Jackson A.P."/>
            <person name="Kelly S."/>
            <person name="Opperdoes F."/>
            <person name="O'Reilly A."/>
            <person name="Votypka J."/>
            <person name="Yurchenko V."/>
            <person name="Lukes J."/>
        </authorList>
    </citation>
    <scope>NUCLEOTIDE SEQUENCE [LARGE SCALE GENOMIC DNA]</scope>
    <source>
        <strain evidence="3">H10</strain>
    </source>
</reference>
<dbReference type="Proteomes" id="UP000037923">
    <property type="component" value="Unassembled WGS sequence"/>
</dbReference>
<keyword evidence="2" id="KW-1133">Transmembrane helix</keyword>
<feature type="region of interest" description="Disordered" evidence="1">
    <location>
        <begin position="1097"/>
        <end position="1120"/>
    </location>
</feature>
<dbReference type="InterPro" id="IPR029787">
    <property type="entry name" value="Nucleotide_cyclase"/>
</dbReference>
<feature type="compositionally biased region" description="Basic and acidic residues" evidence="1">
    <location>
        <begin position="588"/>
        <end position="602"/>
    </location>
</feature>